<dbReference type="Pfam" id="PF23389">
    <property type="entry name" value="Beta-prop_WDR19_1st"/>
    <property type="match status" value="1"/>
</dbReference>
<evidence type="ECO:0000313" key="5">
    <source>
        <dbReference type="EMBL" id="KAH0573171.1"/>
    </source>
</evidence>
<evidence type="ECO:0000256" key="1">
    <source>
        <dbReference type="ARBA" id="ARBA00022574"/>
    </source>
</evidence>
<dbReference type="InterPro" id="IPR057855">
    <property type="entry name" value="Beta-prop_WDR19_1st"/>
</dbReference>
<keyword evidence="6" id="KW-1185">Reference proteome</keyword>
<dbReference type="GO" id="GO:0005929">
    <property type="term" value="C:cilium"/>
    <property type="evidence" value="ECO:0007669"/>
    <property type="project" value="TreeGrafter"/>
</dbReference>
<dbReference type="Gene3D" id="2.130.10.10">
    <property type="entry name" value="YVTN repeat-like/Quinoprotein amine dehydrogenase"/>
    <property type="match status" value="1"/>
</dbReference>
<dbReference type="EMBL" id="KI546167">
    <property type="protein sequence ID" value="EST41829.1"/>
    <property type="molecule type" value="Genomic_DNA"/>
</dbReference>
<organism evidence="4">
    <name type="scientific">Spironucleus salmonicida</name>
    <dbReference type="NCBI Taxonomy" id="348837"/>
    <lineage>
        <taxon>Eukaryota</taxon>
        <taxon>Metamonada</taxon>
        <taxon>Diplomonadida</taxon>
        <taxon>Hexamitidae</taxon>
        <taxon>Hexamitinae</taxon>
        <taxon>Spironucleus</taxon>
    </lineage>
</organism>
<sequence length="1836" mass="205425">MHIQFSIKSSQHNNRTPLLKISPIDDIVAVASNASVIVYSADGGKIEQIDTQNHPVLDIAWSSDGSYLAVLAQNSNIVYLWMALHKRQTKLTLDVSDPICIDWSYSTKQLAIGTAQGHMFTYDAFSSARVPFMSKHQKRLYSICYTHTSDHIVTISPESLNVSTSSGETIGYLRQKSLGCIFLGRIVACQIKGPSQLFDAVCVPVYLNAALSKKAKNEIYPNASSIFLLILNVDKAVLGGGEAKDIYQLLKEGKNGYYATELWTQNDADTLLDLQYMPGTETNPPQLVSLLSSGNIFNTLLDHSRQEMNVVMQGEGKYKYGTIVSRRSAECVQNCYAQFLSYLEEINNQYGIVENTNGNQQFNLVVSRSLCPSRSISILQVIKNSSKFLVPFDKSINIIDVSSGSNIEKTYMDFTGGKNSLGVVSNYPTNIVFSNTSNAISMLSFSNGSTMLLLTKSVSVHLKQTIEGCIPQPTSFTTENYLSCKYQGMHIINQISPKQLLIQKVIPCQFSTPVISQFANEISLPQEAQKLAISSEAFGYVNGNNITWSSISHDENYNLNLAFRTAQQLNIQQFQLISVNSYQVAAIKTSDGGVAMHAGGGVSVIVDFQGNKIQQIKCCSPLLFTLSDKSLLQVYNIDVDDDKIYYNLVSQQQMSNQFNSQTNSSDVELEIMPGGAAVMIYKKNTLCNPQVYLPAEEILLDDIFRQQIALSQVLFDTSLLGVFAAFNSTSKGDQLFANEVFTGAVAFSVADYEGPTVLFSKSSVQSRETMALPNILSNGISYTISSKIEESDPIPGLANIHQALTSIQLPSNQSQQTYNFINYVNPITQIQTQNVSILPTDNQVSIQLLNHSPEFKKMPHPSQIIIFSRAACELCNLGQTTLALHFAVRLYNVALLKIVGDSALRFGDTETAQCAFNELSLMQQVYEKYDDEIKQLQAFFEGKQQSEIFSSLQICQFQQNLQNNFEPAAISLFISRICAEETDVSTSLAYSLLISTPDMEKHPKDAEKTLDMAERLLLRSNKPSLALSFRVDSLDWATASDLAKKISSPYVRAEILIQQAGELESKNLYQEAAEICLQIAKSPNQKDARVELSSVPAHVQPLFIGVLSRCYVNQGKISECRDLALPPKIKERYQYRPRDPLNILQRVRLCYECGDILFAQKRYVDAANFFEAAAQLIATCFNKLNKEINMLNTAEVSLYEIVFGSAAENMLLFQLVQGLKIKCQINYELMVNDKSDQYDIQLLQQLDKDETENQKKAQAASLPQKLGDIVAKTDLNELDAGSLLSKAANCYIKGRQFENAEALIEYVTDKNTIADLARVFMRDNPEKALNLFKRAGKSLEIVECLLSLKKVPEAESAVREVKVQLDKLVAGKTLGSEALIMDMENEFRQSSLLLANFFKRANASKKAVYYYIMGENYDEAYELAIATKNEDILIKYVTNKAPSEFLKKAAKYFASPDPDSQEKKPRNMTAAAKFLELSGAVDNAIKLLLNYGDGSSDIDKAIDLLKNCKNMVDYVLKYLQGGSDGVKKNPIFIFKLYLALDRHQDAAKTAYILADREIENQRFNRAKSILLTCMNKLKQATGKVPQKFRQQLILMHAVDVGRKFAKLGLHQQAGTCLYRAARVASRFNESASNILISACVECSRAGPTMLLEAYQCACVLLKEYQDEIPDKYRKPIELIVRKHKKDQIQENVSLNCCQCQSEVKAGKLECDSCQAVLPLDAATGNQMTLSDYCECPYCNWQCSRLGLYEIYSQDEIKAYDTTCLMCNQVFDLKDCLVVDNSNYQLISNGKMNYDHYENRPLIIFEDSNLARKRYEEWVKIWYAEEIKETNTTEKQE</sequence>
<proteinExistence type="predicted"/>
<dbReference type="PANTHER" id="PTHR14920">
    <property type="entry name" value="OSMOTIC AVOIDANCE ABNORMAL PROTEIN 1/WD REPEAT MEMBRANE PROTEIN"/>
    <property type="match status" value="1"/>
</dbReference>
<evidence type="ECO:0000313" key="6">
    <source>
        <dbReference type="Proteomes" id="UP000018208"/>
    </source>
</evidence>
<gene>
    <name evidence="4" type="ORF">SS50377_18663</name>
    <name evidence="5" type="ORF">SS50377_25290</name>
</gene>
<evidence type="ECO:0000259" key="3">
    <source>
        <dbReference type="Pfam" id="PF23389"/>
    </source>
</evidence>
<dbReference type="Proteomes" id="UP000018208">
    <property type="component" value="Unassembled WGS sequence"/>
</dbReference>
<evidence type="ECO:0000256" key="2">
    <source>
        <dbReference type="ARBA" id="ARBA00022737"/>
    </source>
</evidence>
<dbReference type="GO" id="GO:0035721">
    <property type="term" value="P:intraciliary retrograde transport"/>
    <property type="evidence" value="ECO:0007669"/>
    <property type="project" value="InterPro"/>
</dbReference>
<reference evidence="4 5" key="1">
    <citation type="journal article" date="2014" name="PLoS Genet.">
        <title>The Genome of Spironucleus salmonicida Highlights a Fish Pathogen Adapted to Fluctuating Environments.</title>
        <authorList>
            <person name="Xu F."/>
            <person name="Jerlstrom-Hultqvist J."/>
            <person name="Einarsson E."/>
            <person name="Astvaldsson A."/>
            <person name="Svard S.G."/>
            <person name="Andersson J.O."/>
        </authorList>
    </citation>
    <scope>NUCLEOTIDE SEQUENCE</scope>
    <source>
        <strain evidence="5">ATCC 50377</strain>
    </source>
</reference>
<keyword evidence="1" id="KW-0853">WD repeat</keyword>
<accession>V6LM86</accession>
<dbReference type="PANTHER" id="PTHR14920:SF0">
    <property type="entry name" value="WD REPEAT DOMAIN 19"/>
    <property type="match status" value="1"/>
</dbReference>
<protein>
    <submittedName>
        <fullName evidence="5">WD40 repeat protein</fullName>
    </submittedName>
</protein>
<dbReference type="EMBL" id="AUWU02000005">
    <property type="protein sequence ID" value="KAH0573171.1"/>
    <property type="molecule type" value="Genomic_DNA"/>
</dbReference>
<name>V6LM86_9EUKA</name>
<feature type="domain" description="WDR19 first beta-propeller" evidence="3">
    <location>
        <begin position="28"/>
        <end position="172"/>
    </location>
</feature>
<keyword evidence="2" id="KW-0677">Repeat</keyword>
<dbReference type="InterPro" id="IPR040379">
    <property type="entry name" value="WDR19/dyf-2"/>
</dbReference>
<dbReference type="OrthoDB" id="10250638at2759"/>
<reference evidence="5" key="2">
    <citation type="submission" date="2020-12" db="EMBL/GenBank/DDBJ databases">
        <title>New Spironucleus salmonicida genome in near-complete chromosomes.</title>
        <authorList>
            <person name="Xu F."/>
            <person name="Kurt Z."/>
            <person name="Jimenez-Gonzalez A."/>
            <person name="Astvaldsson A."/>
            <person name="Andersson J.O."/>
            <person name="Svard S.G."/>
        </authorList>
    </citation>
    <scope>NUCLEOTIDE SEQUENCE</scope>
    <source>
        <strain evidence="5">ATCC 50377</strain>
    </source>
</reference>
<dbReference type="InterPro" id="IPR015943">
    <property type="entry name" value="WD40/YVTN_repeat-like_dom_sf"/>
</dbReference>
<evidence type="ECO:0000313" key="4">
    <source>
        <dbReference type="EMBL" id="EST41829.1"/>
    </source>
</evidence>
<dbReference type="VEuPathDB" id="GiardiaDB:SS50377_25290"/>
<dbReference type="GO" id="GO:0060271">
    <property type="term" value="P:cilium assembly"/>
    <property type="evidence" value="ECO:0007669"/>
    <property type="project" value="TreeGrafter"/>
</dbReference>
<dbReference type="GO" id="GO:0030991">
    <property type="term" value="C:intraciliary transport particle A"/>
    <property type="evidence" value="ECO:0007669"/>
    <property type="project" value="TreeGrafter"/>
</dbReference>
<dbReference type="SUPFAM" id="SSF82171">
    <property type="entry name" value="DPP6 N-terminal domain-like"/>
    <property type="match status" value="1"/>
</dbReference>